<dbReference type="AlphaFoldDB" id="A0A6G1GL52"/>
<evidence type="ECO:0000256" key="2">
    <source>
        <dbReference type="SAM" id="SignalP"/>
    </source>
</evidence>
<evidence type="ECO:0000313" key="4">
    <source>
        <dbReference type="Proteomes" id="UP000800041"/>
    </source>
</evidence>
<protein>
    <submittedName>
        <fullName evidence="3">Uncharacterized protein</fullName>
    </submittedName>
</protein>
<accession>A0A6G1GL52</accession>
<dbReference type="Proteomes" id="UP000800041">
    <property type="component" value="Unassembled WGS sequence"/>
</dbReference>
<keyword evidence="4" id="KW-1185">Reference proteome</keyword>
<evidence type="ECO:0000256" key="1">
    <source>
        <dbReference type="SAM" id="MobiDB-lite"/>
    </source>
</evidence>
<feature type="region of interest" description="Disordered" evidence="1">
    <location>
        <begin position="197"/>
        <end position="223"/>
    </location>
</feature>
<dbReference type="EMBL" id="ML977195">
    <property type="protein sequence ID" value="KAF1981686.1"/>
    <property type="molecule type" value="Genomic_DNA"/>
</dbReference>
<reference evidence="3" key="1">
    <citation type="journal article" date="2020" name="Stud. Mycol.">
        <title>101 Dothideomycetes genomes: a test case for predicting lifestyles and emergence of pathogens.</title>
        <authorList>
            <person name="Haridas S."/>
            <person name="Albert R."/>
            <person name="Binder M."/>
            <person name="Bloem J."/>
            <person name="Labutti K."/>
            <person name="Salamov A."/>
            <person name="Andreopoulos B."/>
            <person name="Baker S."/>
            <person name="Barry K."/>
            <person name="Bills G."/>
            <person name="Bluhm B."/>
            <person name="Cannon C."/>
            <person name="Castanera R."/>
            <person name="Culley D."/>
            <person name="Daum C."/>
            <person name="Ezra D."/>
            <person name="Gonzalez J."/>
            <person name="Henrissat B."/>
            <person name="Kuo A."/>
            <person name="Liang C."/>
            <person name="Lipzen A."/>
            <person name="Lutzoni F."/>
            <person name="Magnuson J."/>
            <person name="Mondo S."/>
            <person name="Nolan M."/>
            <person name="Ohm R."/>
            <person name="Pangilinan J."/>
            <person name="Park H.-J."/>
            <person name="Ramirez L."/>
            <person name="Alfaro M."/>
            <person name="Sun H."/>
            <person name="Tritt A."/>
            <person name="Yoshinaga Y."/>
            <person name="Zwiers L.-H."/>
            <person name="Turgeon B."/>
            <person name="Goodwin S."/>
            <person name="Spatafora J."/>
            <person name="Crous P."/>
            <person name="Grigoriev I."/>
        </authorList>
    </citation>
    <scope>NUCLEOTIDE SEQUENCE</scope>
    <source>
        <strain evidence="3">CBS 113979</strain>
    </source>
</reference>
<gene>
    <name evidence="3" type="ORF">K402DRAFT_386033</name>
</gene>
<feature type="chain" id="PRO_5026299047" evidence="2">
    <location>
        <begin position="17"/>
        <end position="322"/>
    </location>
</feature>
<feature type="signal peptide" evidence="2">
    <location>
        <begin position="1"/>
        <end position="16"/>
    </location>
</feature>
<dbReference type="OrthoDB" id="5365129at2759"/>
<organism evidence="3 4">
    <name type="scientific">Aulographum hederae CBS 113979</name>
    <dbReference type="NCBI Taxonomy" id="1176131"/>
    <lineage>
        <taxon>Eukaryota</taxon>
        <taxon>Fungi</taxon>
        <taxon>Dikarya</taxon>
        <taxon>Ascomycota</taxon>
        <taxon>Pezizomycotina</taxon>
        <taxon>Dothideomycetes</taxon>
        <taxon>Pleosporomycetidae</taxon>
        <taxon>Aulographales</taxon>
        <taxon>Aulographaceae</taxon>
    </lineage>
</organism>
<name>A0A6G1GL52_9PEZI</name>
<evidence type="ECO:0000313" key="3">
    <source>
        <dbReference type="EMBL" id="KAF1981686.1"/>
    </source>
</evidence>
<sequence length="322" mass="33970">MAAALASIGLAADVLGIASFFQSNLPADDPTGATIQIKAGLGDGESSNLGGTIDHVYAYDINNKFLGQSGSCKIGNAGGFCKVSIDQNDKGVQADFVSVANGNDATCIAWVSVTQLDERPGGAWTGDVGSACGVDWYYGNQLAGTINNGDWRPRCAWIDGDHTNDFKFAAMKFRVRAYGELSQSTLDENRDCSSTIMGADNGPINDAPAKAKKTKRGGSLAAKPKKRATKARLAWMKNRLVQSSFDQHSAETLCNSETSWGPDFIGADGKFCDMETHTLHDVCDGTGNATGCVVVGPTNSTAVVARSLGQTLKTYDVISSWK</sequence>
<proteinExistence type="predicted"/>
<keyword evidence="2" id="KW-0732">Signal</keyword>